<feature type="domain" description="Enoyl reductase (ER)" evidence="3">
    <location>
        <begin position="10"/>
        <end position="314"/>
    </location>
</feature>
<dbReference type="STRING" id="1423725.FC19_GL000187"/>
<dbReference type="SUPFAM" id="SSF51735">
    <property type="entry name" value="NAD(P)-binding Rossmann-fold domains"/>
    <property type="match status" value="1"/>
</dbReference>
<keyword evidence="2" id="KW-0560">Oxidoreductase</keyword>
<dbReference type="Gene3D" id="3.90.180.10">
    <property type="entry name" value="Medium-chain alcohol dehydrogenases, catalytic domain"/>
    <property type="match status" value="1"/>
</dbReference>
<organism evidence="4 5">
    <name type="scientific">Liquorilactobacillus aquaticus DSM 21051</name>
    <dbReference type="NCBI Taxonomy" id="1423725"/>
    <lineage>
        <taxon>Bacteria</taxon>
        <taxon>Bacillati</taxon>
        <taxon>Bacillota</taxon>
        <taxon>Bacilli</taxon>
        <taxon>Lactobacillales</taxon>
        <taxon>Lactobacillaceae</taxon>
        <taxon>Liquorilactobacillus</taxon>
    </lineage>
</organism>
<dbReference type="InterPro" id="IPR020843">
    <property type="entry name" value="ER"/>
</dbReference>
<dbReference type="InterPro" id="IPR013149">
    <property type="entry name" value="ADH-like_C"/>
</dbReference>
<dbReference type="PANTHER" id="PTHR48106">
    <property type="entry name" value="QUINONE OXIDOREDUCTASE PIG3-RELATED"/>
    <property type="match status" value="1"/>
</dbReference>
<dbReference type="Pfam" id="PF08240">
    <property type="entry name" value="ADH_N"/>
    <property type="match status" value="1"/>
</dbReference>
<dbReference type="RefSeq" id="WP_057875264.1">
    <property type="nucleotide sequence ID" value="NZ_AYZD01000009.1"/>
</dbReference>
<dbReference type="GO" id="GO:0070402">
    <property type="term" value="F:NADPH binding"/>
    <property type="evidence" value="ECO:0007669"/>
    <property type="project" value="TreeGrafter"/>
</dbReference>
<dbReference type="OrthoDB" id="9792162at2"/>
<proteinExistence type="predicted"/>
<keyword evidence="1" id="KW-0521">NADP</keyword>
<accession>A0A0R2CZG5</accession>
<dbReference type="InterPro" id="IPR011032">
    <property type="entry name" value="GroES-like_sf"/>
</dbReference>
<dbReference type="Pfam" id="PF00107">
    <property type="entry name" value="ADH_zinc_N"/>
    <property type="match status" value="1"/>
</dbReference>
<evidence type="ECO:0000256" key="2">
    <source>
        <dbReference type="ARBA" id="ARBA00023002"/>
    </source>
</evidence>
<dbReference type="InterPro" id="IPR036291">
    <property type="entry name" value="NAD(P)-bd_dom_sf"/>
</dbReference>
<evidence type="ECO:0000256" key="1">
    <source>
        <dbReference type="ARBA" id="ARBA00022857"/>
    </source>
</evidence>
<dbReference type="GO" id="GO:0003960">
    <property type="term" value="F:quinone reductase (NADPH) activity"/>
    <property type="evidence" value="ECO:0007669"/>
    <property type="project" value="TreeGrafter"/>
</dbReference>
<comment type="caution">
    <text evidence="4">The sequence shown here is derived from an EMBL/GenBank/DDBJ whole genome shotgun (WGS) entry which is preliminary data.</text>
</comment>
<dbReference type="PATRIC" id="fig|1423725.3.peg.191"/>
<dbReference type="GO" id="GO:0035925">
    <property type="term" value="F:mRNA 3'-UTR AU-rich region binding"/>
    <property type="evidence" value="ECO:0007669"/>
    <property type="project" value="TreeGrafter"/>
</dbReference>
<reference evidence="4 5" key="1">
    <citation type="journal article" date="2015" name="Genome Announc.">
        <title>Expanding the biotechnology potential of lactobacilli through comparative genomics of 213 strains and associated genera.</title>
        <authorList>
            <person name="Sun Z."/>
            <person name="Harris H.M."/>
            <person name="McCann A."/>
            <person name="Guo C."/>
            <person name="Argimon S."/>
            <person name="Zhang W."/>
            <person name="Yang X."/>
            <person name="Jeffery I.B."/>
            <person name="Cooney J.C."/>
            <person name="Kagawa T.F."/>
            <person name="Liu W."/>
            <person name="Song Y."/>
            <person name="Salvetti E."/>
            <person name="Wrobel A."/>
            <person name="Rasinkangas P."/>
            <person name="Parkhill J."/>
            <person name="Rea M.C."/>
            <person name="O'Sullivan O."/>
            <person name="Ritari J."/>
            <person name="Douillard F.P."/>
            <person name="Paul Ross R."/>
            <person name="Yang R."/>
            <person name="Briner A.E."/>
            <person name="Felis G.E."/>
            <person name="de Vos W.M."/>
            <person name="Barrangou R."/>
            <person name="Klaenhammer T.R."/>
            <person name="Caufield P.W."/>
            <person name="Cui Y."/>
            <person name="Zhang H."/>
            <person name="O'Toole P.W."/>
        </authorList>
    </citation>
    <scope>NUCLEOTIDE SEQUENCE [LARGE SCALE GENOMIC DNA]</scope>
    <source>
        <strain evidence="4 5">DSM 21051</strain>
    </source>
</reference>
<evidence type="ECO:0000313" key="4">
    <source>
        <dbReference type="EMBL" id="KRM97079.1"/>
    </source>
</evidence>
<dbReference type="EMBL" id="AYZD01000009">
    <property type="protein sequence ID" value="KRM97079.1"/>
    <property type="molecule type" value="Genomic_DNA"/>
</dbReference>
<dbReference type="PANTHER" id="PTHR48106:SF13">
    <property type="entry name" value="QUINONE OXIDOREDUCTASE-RELATED"/>
    <property type="match status" value="1"/>
</dbReference>
<dbReference type="GO" id="GO:0005829">
    <property type="term" value="C:cytosol"/>
    <property type="evidence" value="ECO:0007669"/>
    <property type="project" value="TreeGrafter"/>
</dbReference>
<protein>
    <submittedName>
        <fullName evidence="4">Oxidoreductase</fullName>
    </submittedName>
</protein>
<keyword evidence="5" id="KW-1185">Reference proteome</keyword>
<dbReference type="SUPFAM" id="SSF50129">
    <property type="entry name" value="GroES-like"/>
    <property type="match status" value="1"/>
</dbReference>
<dbReference type="SMART" id="SM00829">
    <property type="entry name" value="PKS_ER"/>
    <property type="match status" value="1"/>
</dbReference>
<sequence length="317" mass="35271">MKALYFNHFGDNSVLQYNSLPDPEVKNNEVLVKMKYIGLNFADIYRRKGNYHIEKHSPYINGYEGLGTIVKLGHKVEKSHLGDKVLFVDVPLANAELVAVPLSKIIKVPAYLGEKTAASIGLQGLTADFLAHDLANNQKHDQVFIQGISGGVGQILLQMLVADGINVYGVTSTKKKQELVLKQGVSEVYLRSNKWETKVSGKFDTVFDGVGKTLDQSISLIKHRGKVVLFGMAGGDPKKIDALKLLEQSKSIMTGDLWDYLTSREERQFRFSRLVKYFSDGKIVINDPKIFSLSEGRKAYALLESGQSNGKILMRCD</sequence>
<name>A0A0R2CZG5_9LACO</name>
<evidence type="ECO:0000259" key="3">
    <source>
        <dbReference type="SMART" id="SM00829"/>
    </source>
</evidence>
<dbReference type="InterPro" id="IPR013154">
    <property type="entry name" value="ADH-like_N"/>
</dbReference>
<gene>
    <name evidence="4" type="ORF">FC19_GL000187</name>
</gene>
<dbReference type="Gene3D" id="3.40.50.720">
    <property type="entry name" value="NAD(P)-binding Rossmann-like Domain"/>
    <property type="match status" value="1"/>
</dbReference>
<dbReference type="AlphaFoldDB" id="A0A0R2CZG5"/>
<evidence type="ECO:0000313" key="5">
    <source>
        <dbReference type="Proteomes" id="UP000051015"/>
    </source>
</evidence>
<dbReference type="Proteomes" id="UP000051015">
    <property type="component" value="Unassembled WGS sequence"/>
</dbReference>